<gene>
    <name evidence="3" type="ORF">Amme_038_156</name>
</gene>
<keyword evidence="4" id="KW-1185">Reference proteome</keyword>
<dbReference type="InterPro" id="IPR036291">
    <property type="entry name" value="NAD(P)-bd_dom_sf"/>
</dbReference>
<reference evidence="3 4" key="2">
    <citation type="journal article" date="2014" name="FEMS Microbiol. Lett.">
        <title>Draft genomic DNA sequence of the facultatively methylotrophic bacterium Acidomonas methanolica type strain MB58.</title>
        <authorList>
            <person name="Higashiura N."/>
            <person name="Hadano H."/>
            <person name="Hirakawa H."/>
            <person name="Matsutani M."/>
            <person name="Takabe S."/>
            <person name="Matsushita K."/>
            <person name="Azuma Y."/>
        </authorList>
    </citation>
    <scope>NUCLEOTIDE SEQUENCE [LARGE SCALE GENOMIC DNA]</scope>
    <source>
        <strain evidence="3 4">MB58</strain>
    </source>
</reference>
<comment type="caution">
    <text evidence="3">The sequence shown here is derived from an EMBL/GenBank/DDBJ whole genome shotgun (WGS) entry which is preliminary data.</text>
</comment>
<sequence>MTAMERSGTDQPHLVILGLGYIGTVVARTGVARGWRVTGTHRHLREGEEDGVRRVCFTQVGDALRTATHVLISTPPENGRDPAFALFADIIADACRLRWIGYYSTTGVYGDRAGGTVDETTPPRPTQARGRMRLDAETSWQALAARRRVACDLMRLGGIYGPGRSVLDALRAGTARLIAAPAHLFSRIHRDDAAGATWAAIDTAAGCRVLNLVDSRPSSQSEVTRFGAELLRIAPPQAVSLADSLTGMSETGQSFWKERRVVRSDMTERSLGRCWLYPSYREGLAAILAAEDGVG</sequence>
<dbReference type="CDD" id="cd05266">
    <property type="entry name" value="SDR_a4"/>
    <property type="match status" value="1"/>
</dbReference>
<protein>
    <submittedName>
        <fullName evidence="3">NAD dependent epimerase/dehydratase</fullName>
    </submittedName>
</protein>
<dbReference type="PANTHER" id="PTHR43574">
    <property type="entry name" value="EPIMERASE-RELATED"/>
    <property type="match status" value="1"/>
</dbReference>
<reference evidence="4" key="1">
    <citation type="journal article" date="2014" name="FEMS Microbiol. Lett.">
        <title>Draft Genomic DNA Sequence of the Facultatively Methylotrophic Bacterium Acidomonas methanolica type strain MB58.</title>
        <authorList>
            <person name="Higashiura N."/>
            <person name="Hadano H."/>
            <person name="Hirakawa H."/>
            <person name="Matsutani M."/>
            <person name="Takabe S."/>
            <person name="Matsushita K."/>
            <person name="Azuma Y."/>
        </authorList>
    </citation>
    <scope>NUCLEOTIDE SEQUENCE [LARGE SCALE GENOMIC DNA]</scope>
    <source>
        <strain evidence="4">MB58</strain>
    </source>
</reference>
<dbReference type="Gene3D" id="3.40.50.720">
    <property type="entry name" value="NAD(P)-binding Rossmann-like Domain"/>
    <property type="match status" value="1"/>
</dbReference>
<dbReference type="SUPFAM" id="SSF51735">
    <property type="entry name" value="NAD(P)-binding Rossmann-fold domains"/>
    <property type="match status" value="1"/>
</dbReference>
<name>A0A023D447_ACIMT</name>
<dbReference type="EMBL" id="BAND01000038">
    <property type="protein sequence ID" value="GAJ28907.1"/>
    <property type="molecule type" value="Genomic_DNA"/>
</dbReference>
<organism evidence="3 4">
    <name type="scientific">Acidomonas methanolica NBRC 104435</name>
    <dbReference type="NCBI Taxonomy" id="1231351"/>
    <lineage>
        <taxon>Bacteria</taxon>
        <taxon>Pseudomonadati</taxon>
        <taxon>Pseudomonadota</taxon>
        <taxon>Alphaproteobacteria</taxon>
        <taxon>Acetobacterales</taxon>
        <taxon>Acetobacteraceae</taxon>
        <taxon>Acidomonas</taxon>
    </lineage>
</organism>
<evidence type="ECO:0000313" key="3">
    <source>
        <dbReference type="EMBL" id="GAJ28907.1"/>
    </source>
</evidence>
<evidence type="ECO:0000256" key="2">
    <source>
        <dbReference type="SAM" id="MobiDB-lite"/>
    </source>
</evidence>
<keyword evidence="1" id="KW-0520">NAD</keyword>
<feature type="region of interest" description="Disordered" evidence="2">
    <location>
        <begin position="114"/>
        <end position="133"/>
    </location>
</feature>
<evidence type="ECO:0000313" key="4">
    <source>
        <dbReference type="Proteomes" id="UP000019760"/>
    </source>
</evidence>
<dbReference type="AlphaFoldDB" id="A0A023D447"/>
<evidence type="ECO:0000256" key="1">
    <source>
        <dbReference type="ARBA" id="ARBA00023027"/>
    </source>
</evidence>
<dbReference type="Proteomes" id="UP000019760">
    <property type="component" value="Unassembled WGS sequence"/>
</dbReference>
<proteinExistence type="predicted"/>
<accession>A0A023D447</accession>